<dbReference type="EMBL" id="CDMZ01005881">
    <property type="protein sequence ID" value="CEM55490.1"/>
    <property type="molecule type" value="Genomic_DNA"/>
</dbReference>
<feature type="compositionally biased region" description="Basic residues" evidence="1">
    <location>
        <begin position="385"/>
        <end position="398"/>
    </location>
</feature>
<gene>
    <name evidence="3" type="ORF">Cvel_13584</name>
</gene>
<accession>A0A0G4IE72</accession>
<proteinExistence type="predicted"/>
<evidence type="ECO:0000256" key="1">
    <source>
        <dbReference type="SAM" id="MobiDB-lite"/>
    </source>
</evidence>
<evidence type="ECO:0008006" key="4">
    <source>
        <dbReference type="Google" id="ProtNLM"/>
    </source>
</evidence>
<feature type="compositionally biased region" description="Low complexity" evidence="1">
    <location>
        <begin position="402"/>
        <end position="411"/>
    </location>
</feature>
<evidence type="ECO:0000256" key="2">
    <source>
        <dbReference type="SAM" id="Phobius"/>
    </source>
</evidence>
<feature type="compositionally biased region" description="Low complexity" evidence="1">
    <location>
        <begin position="465"/>
        <end position="474"/>
    </location>
</feature>
<name>A0A0G4IE72_9ALVE</name>
<feature type="transmembrane region" description="Helical" evidence="2">
    <location>
        <begin position="27"/>
        <end position="49"/>
    </location>
</feature>
<feature type="compositionally biased region" description="Basic and acidic residues" evidence="1">
    <location>
        <begin position="57"/>
        <end position="68"/>
    </location>
</feature>
<feature type="compositionally biased region" description="Basic and acidic residues" evidence="1">
    <location>
        <begin position="509"/>
        <end position="518"/>
    </location>
</feature>
<feature type="compositionally biased region" description="Basic residues" evidence="1">
    <location>
        <begin position="446"/>
        <end position="461"/>
    </location>
</feature>
<keyword evidence="2" id="KW-0812">Transmembrane</keyword>
<feature type="region of interest" description="Disordered" evidence="1">
    <location>
        <begin position="57"/>
        <end position="87"/>
    </location>
</feature>
<feature type="compositionally biased region" description="Basic and acidic residues" evidence="1">
    <location>
        <begin position="199"/>
        <end position="224"/>
    </location>
</feature>
<organism evidence="3">
    <name type="scientific">Chromera velia CCMP2878</name>
    <dbReference type="NCBI Taxonomy" id="1169474"/>
    <lineage>
        <taxon>Eukaryota</taxon>
        <taxon>Sar</taxon>
        <taxon>Alveolata</taxon>
        <taxon>Colpodellida</taxon>
        <taxon>Chromeraceae</taxon>
        <taxon>Chromera</taxon>
    </lineage>
</organism>
<keyword evidence="2" id="KW-1133">Transmembrane helix</keyword>
<feature type="compositionally biased region" description="Basic and acidic residues" evidence="1">
    <location>
        <begin position="255"/>
        <end position="282"/>
    </location>
</feature>
<dbReference type="VEuPathDB" id="CryptoDB:Cvel_13584"/>
<feature type="region of interest" description="Disordered" evidence="1">
    <location>
        <begin position="140"/>
        <end position="236"/>
    </location>
</feature>
<feature type="region of interest" description="Disordered" evidence="1">
    <location>
        <begin position="250"/>
        <end position="518"/>
    </location>
</feature>
<dbReference type="AlphaFoldDB" id="A0A0G4IE72"/>
<evidence type="ECO:0000313" key="3">
    <source>
        <dbReference type="EMBL" id="CEM55490.1"/>
    </source>
</evidence>
<protein>
    <recommendedName>
        <fullName evidence="4">Transmembrane protein</fullName>
    </recommendedName>
</protein>
<reference evidence="3" key="1">
    <citation type="submission" date="2014-11" db="EMBL/GenBank/DDBJ databases">
        <authorList>
            <person name="Otto D Thomas"/>
            <person name="Naeem Raeece"/>
        </authorList>
    </citation>
    <scope>NUCLEOTIDE SEQUENCE</scope>
</reference>
<keyword evidence="2" id="KW-0472">Membrane</keyword>
<sequence>MRAQRGDRDVQARQLAGSLWDQEGFRWGIIFGGVALVGLVVGLVLWLVLRKRGKKDKEEKEEIEKGNAEENQTQGLRLGASPQENRKSHDVGLVHNQERQSLVVMNQHHRMSVGDIALDEFHKQFVESRSIDRKGLEAEEMDADGEEHNLKDSLPWPEATDSRQKSQGLTTENAREGGRGAGVFASPESVALHERHRRQKEEEEREGESGVKEGGKETDQDARPTGDPSLTPTAAAAFLMANAAKWMEMDDPAEGDYRGEEEVPEKETKTPYNSREKDKDPEGQSGRPSPPRLGLPPEAINPISSPSSASGQGGPPSPSLHSGWEAPEGMEEQSLPAFPVTPSPQSGRSLDFRGEGQGDQIATEEGRPPTPLPPVSPFAGAAAGNHRHGKKKKRKRRRSAEAEQIAAEQQRLAGMNGGGDEQRNGGADGDNADGGESPVFAFKVTVRNHRHGKKKKRKRRRSAEAEQIAAEQQRLAGMNGGGDEQRNGGADGDNADGGESPVFAFKVTADPRDSQEKD</sequence>